<accession>A0A4E0R4M1</accession>
<evidence type="ECO:0000313" key="2">
    <source>
        <dbReference type="Proteomes" id="UP000230066"/>
    </source>
</evidence>
<protein>
    <recommendedName>
        <fullName evidence="3">UspA domain-containing protein</fullName>
    </recommendedName>
</protein>
<keyword evidence="2" id="KW-1185">Reference proteome</keyword>
<name>A0A4E0R4M1_FASHE</name>
<dbReference type="EMBL" id="JXXN02003758">
    <property type="protein sequence ID" value="THD21204.1"/>
    <property type="molecule type" value="Genomic_DNA"/>
</dbReference>
<reference evidence="1" key="1">
    <citation type="submission" date="2019-03" db="EMBL/GenBank/DDBJ databases">
        <title>Improved annotation for the trematode Fasciola hepatica.</title>
        <authorList>
            <person name="Choi Y.-J."/>
            <person name="Martin J."/>
            <person name="Mitreva M."/>
        </authorList>
    </citation>
    <scope>NUCLEOTIDE SEQUENCE [LARGE SCALE GENOMIC DNA]</scope>
</reference>
<dbReference type="AlphaFoldDB" id="A0A4E0R4M1"/>
<dbReference type="Gene3D" id="3.40.50.620">
    <property type="entry name" value="HUPs"/>
    <property type="match status" value="1"/>
</dbReference>
<evidence type="ECO:0008006" key="3">
    <source>
        <dbReference type="Google" id="ProtNLM"/>
    </source>
</evidence>
<gene>
    <name evidence="1" type="ORF">D915_008004</name>
</gene>
<dbReference type="Proteomes" id="UP000230066">
    <property type="component" value="Unassembled WGS sequence"/>
</dbReference>
<dbReference type="SUPFAM" id="SSF52402">
    <property type="entry name" value="Adenine nucleotide alpha hydrolases-like"/>
    <property type="match status" value="1"/>
</dbReference>
<organism evidence="1 2">
    <name type="scientific">Fasciola hepatica</name>
    <name type="common">Liver fluke</name>
    <dbReference type="NCBI Taxonomy" id="6192"/>
    <lineage>
        <taxon>Eukaryota</taxon>
        <taxon>Metazoa</taxon>
        <taxon>Spiralia</taxon>
        <taxon>Lophotrochozoa</taxon>
        <taxon>Platyhelminthes</taxon>
        <taxon>Trematoda</taxon>
        <taxon>Digenea</taxon>
        <taxon>Plagiorchiida</taxon>
        <taxon>Echinostomata</taxon>
        <taxon>Echinostomatoidea</taxon>
        <taxon>Fasciolidae</taxon>
        <taxon>Fasciola</taxon>
    </lineage>
</organism>
<comment type="caution">
    <text evidence="1">The sequence shown here is derived from an EMBL/GenBank/DDBJ whole genome shotgun (WGS) entry which is preliminary data.</text>
</comment>
<proteinExistence type="predicted"/>
<sequence length="171" mass="19561">MLTEYNQTTTASETTEAANLINIRRRVLILINNTTQCTRAIEHYFELLQQSNLNDHMIIFIHIIRPCTHRALLRLRIPQIPTLVGTQIQIDRNRVMDAKSLCRDWLERAISRGIAAQAFVYVDSSPNAKLVQLIKSHKADAVVIWDTERLGSRSEKYMMKHSPVSVVVVPA</sequence>
<evidence type="ECO:0000313" key="1">
    <source>
        <dbReference type="EMBL" id="THD21204.1"/>
    </source>
</evidence>
<dbReference type="InterPro" id="IPR014729">
    <property type="entry name" value="Rossmann-like_a/b/a_fold"/>
</dbReference>